<accession>A0A8H7AG36</accession>
<evidence type="ECO:0000256" key="1">
    <source>
        <dbReference type="ARBA" id="ARBA00020786"/>
    </source>
</evidence>
<name>A0A8H7AG36_9EURO</name>
<dbReference type="GO" id="GO:0016460">
    <property type="term" value="C:myosin II complex"/>
    <property type="evidence" value="ECO:0007669"/>
    <property type="project" value="TreeGrafter"/>
</dbReference>
<gene>
    <name evidence="5" type="ORF">GJ744_011391</name>
</gene>
<keyword evidence="3" id="KW-0106">Calcium</keyword>
<keyword evidence="6" id="KW-1185">Reference proteome</keyword>
<dbReference type="Gene3D" id="1.10.238.10">
    <property type="entry name" value="EF-hand"/>
    <property type="match status" value="2"/>
</dbReference>
<proteinExistence type="predicted"/>
<organism evidence="5 6">
    <name type="scientific">Endocarpon pusillum</name>
    <dbReference type="NCBI Taxonomy" id="364733"/>
    <lineage>
        <taxon>Eukaryota</taxon>
        <taxon>Fungi</taxon>
        <taxon>Dikarya</taxon>
        <taxon>Ascomycota</taxon>
        <taxon>Pezizomycotina</taxon>
        <taxon>Eurotiomycetes</taxon>
        <taxon>Chaetothyriomycetidae</taxon>
        <taxon>Verrucariales</taxon>
        <taxon>Verrucariaceae</taxon>
        <taxon>Endocarpon</taxon>
    </lineage>
</organism>
<evidence type="ECO:0000256" key="4">
    <source>
        <dbReference type="SAM" id="MobiDB-lite"/>
    </source>
</evidence>
<evidence type="ECO:0000313" key="6">
    <source>
        <dbReference type="Proteomes" id="UP000606974"/>
    </source>
</evidence>
<dbReference type="FunFam" id="1.10.238.10:FF:000001">
    <property type="entry name" value="Calmodulin 1"/>
    <property type="match status" value="1"/>
</dbReference>
<evidence type="ECO:0000256" key="2">
    <source>
        <dbReference type="ARBA" id="ARBA00022737"/>
    </source>
</evidence>
<dbReference type="PANTHER" id="PTHR23048:SF59">
    <property type="entry name" value="EF-HAND SUPERFAMILY PROTEIN"/>
    <property type="match status" value="1"/>
</dbReference>
<dbReference type="EMBL" id="JAACFV010000080">
    <property type="protein sequence ID" value="KAF7506779.1"/>
    <property type="molecule type" value="Genomic_DNA"/>
</dbReference>
<sequence>MPPRKRQTVASAGKQPARARRSKLAQENEISAEDEAEIKDAWRMFAACDVEGFEDEKEGVMRTEDVRRAMKAQGIPPRNAQELSSFIEILDPDSIGYVAYPDFVAVCALKINARSDDSKAEEVSTAYRLFTKGTEGPITIAHLRRVARELKEDVSDEMLRNMILEANGGAGLTKGVGSEDFESVMIRAGVFQ</sequence>
<reference evidence="5" key="1">
    <citation type="submission" date="2020-02" db="EMBL/GenBank/DDBJ databases">
        <authorList>
            <person name="Palmer J.M."/>
        </authorList>
    </citation>
    <scope>NUCLEOTIDE SEQUENCE</scope>
    <source>
        <strain evidence="5">EPUS1.4</strain>
        <tissue evidence="5">Thallus</tissue>
    </source>
</reference>
<dbReference type="InterPro" id="IPR050230">
    <property type="entry name" value="CALM/Myosin/TropC-like"/>
</dbReference>
<feature type="region of interest" description="Disordered" evidence="4">
    <location>
        <begin position="1"/>
        <end position="32"/>
    </location>
</feature>
<evidence type="ECO:0000256" key="3">
    <source>
        <dbReference type="ARBA" id="ARBA00022837"/>
    </source>
</evidence>
<comment type="caution">
    <text evidence="5">The sequence shown here is derived from an EMBL/GenBank/DDBJ whole genome shotgun (WGS) entry which is preliminary data.</text>
</comment>
<dbReference type="AlphaFoldDB" id="A0A8H7AG36"/>
<dbReference type="OrthoDB" id="26525at2759"/>
<dbReference type="PANTHER" id="PTHR23048">
    <property type="entry name" value="MYOSIN LIGHT CHAIN 1, 3"/>
    <property type="match status" value="1"/>
</dbReference>
<protein>
    <recommendedName>
        <fullName evidence="1">Calmodulin</fullName>
    </recommendedName>
</protein>
<evidence type="ECO:0000313" key="5">
    <source>
        <dbReference type="EMBL" id="KAF7506779.1"/>
    </source>
</evidence>
<dbReference type="SUPFAM" id="SSF47473">
    <property type="entry name" value="EF-hand"/>
    <property type="match status" value="1"/>
</dbReference>
<dbReference type="Proteomes" id="UP000606974">
    <property type="component" value="Unassembled WGS sequence"/>
</dbReference>
<dbReference type="InterPro" id="IPR011992">
    <property type="entry name" value="EF-hand-dom_pair"/>
</dbReference>
<keyword evidence="2" id="KW-0677">Repeat</keyword>